<sequence length="339" mass="38755">MNFLFKPKQRTPYDLVRSMRESMTRLGVVSSPSGSLVLGDAPGGETRRKLSEELYVGIQQAKHILYGESGQEPIPEQVAQLAQEFYQMQLIQYLLVFLPRLEFEARKDVVQIFVALLQRSIGTRLPTVEYIAANPNIVVLALRGYEDADIALNTGMILHEIVQHEALAKILLYTDEYVSQLIQLLPLSTETLVRHRTVAAEYLEQHYDRVRAPLTQFFAMYNRLLDSSNYVTKRQSLKLLGEMLVDRVHYATMLRYVADENNLKRIMNLLRDRSKNIQLEAFHVFKVFVANPKKTPAVEAILQRNRNRLLSFLGDFLRDRSGTCGALTQTSRSSTSASM</sequence>
<dbReference type="AlphaFoldDB" id="A0AAF0DZS8"/>
<dbReference type="EMBL" id="CP119935">
    <property type="protein sequence ID" value="WFD03009.1"/>
    <property type="molecule type" value="Genomic_DNA"/>
</dbReference>
<evidence type="ECO:0000256" key="1">
    <source>
        <dbReference type="ARBA" id="ARBA00011012"/>
    </source>
</evidence>
<dbReference type="GO" id="GO:0043539">
    <property type="term" value="F:protein serine/threonine kinase activator activity"/>
    <property type="evidence" value="ECO:0007669"/>
    <property type="project" value="TreeGrafter"/>
</dbReference>
<reference evidence="2" key="1">
    <citation type="submission" date="2023-03" db="EMBL/GenBank/DDBJ databases">
        <title>Mating type loci evolution in Malassezia.</title>
        <authorList>
            <person name="Coelho M.A."/>
        </authorList>
    </citation>
    <scope>NUCLEOTIDE SEQUENCE</scope>
    <source>
        <strain evidence="2">CBS 7876</strain>
    </source>
</reference>
<comment type="similarity">
    <text evidence="1">Belongs to the Mo25 family.</text>
</comment>
<evidence type="ECO:0000313" key="3">
    <source>
        <dbReference type="Proteomes" id="UP001214603"/>
    </source>
</evidence>
<dbReference type="Proteomes" id="UP001214603">
    <property type="component" value="Chromosome 2"/>
</dbReference>
<dbReference type="Gene3D" id="1.25.10.10">
    <property type="entry name" value="Leucine-rich Repeat Variant"/>
    <property type="match status" value="1"/>
</dbReference>
<evidence type="ECO:0000313" key="2">
    <source>
        <dbReference type="EMBL" id="WFD03009.1"/>
    </source>
</evidence>
<dbReference type="SUPFAM" id="SSF48371">
    <property type="entry name" value="ARM repeat"/>
    <property type="match status" value="1"/>
</dbReference>
<gene>
    <name evidence="2" type="primary">HYM1</name>
    <name evidence="2" type="ORF">MOBT1_001698</name>
</gene>
<keyword evidence="3" id="KW-1185">Reference proteome</keyword>
<proteinExistence type="inferred from homology"/>
<dbReference type="Pfam" id="PF08569">
    <property type="entry name" value="Mo25"/>
    <property type="match status" value="1"/>
</dbReference>
<name>A0AAF0DZS8_9BASI</name>
<accession>A0AAF0DZS8</accession>
<organism evidence="2 3">
    <name type="scientific">Malassezia obtusa</name>
    <dbReference type="NCBI Taxonomy" id="76774"/>
    <lineage>
        <taxon>Eukaryota</taxon>
        <taxon>Fungi</taxon>
        <taxon>Dikarya</taxon>
        <taxon>Basidiomycota</taxon>
        <taxon>Ustilaginomycotina</taxon>
        <taxon>Malasseziomycetes</taxon>
        <taxon>Malasseziales</taxon>
        <taxon>Malasseziaceae</taxon>
        <taxon>Malassezia</taxon>
    </lineage>
</organism>
<dbReference type="PANTHER" id="PTHR10182">
    <property type="entry name" value="CALCIUM-BINDING PROTEIN 39-RELATED"/>
    <property type="match status" value="1"/>
</dbReference>
<protein>
    <submittedName>
        <fullName evidence="2">Hym1p</fullName>
    </submittedName>
</protein>
<dbReference type="InterPro" id="IPR013878">
    <property type="entry name" value="Mo25"/>
</dbReference>
<dbReference type="InterPro" id="IPR016024">
    <property type="entry name" value="ARM-type_fold"/>
</dbReference>
<dbReference type="PANTHER" id="PTHR10182:SF3">
    <property type="entry name" value="PROTEIN MO25"/>
    <property type="match status" value="1"/>
</dbReference>
<dbReference type="GO" id="GO:0035556">
    <property type="term" value="P:intracellular signal transduction"/>
    <property type="evidence" value="ECO:0007669"/>
    <property type="project" value="TreeGrafter"/>
</dbReference>
<dbReference type="InterPro" id="IPR011989">
    <property type="entry name" value="ARM-like"/>
</dbReference>